<evidence type="ECO:0000313" key="2">
    <source>
        <dbReference type="EMBL" id="KAJ7973367.1"/>
    </source>
</evidence>
<accession>A0AAD7Q1X9</accession>
<dbReference type="PRINTS" id="PR00625">
    <property type="entry name" value="JDOMAIN"/>
</dbReference>
<proteinExistence type="predicted"/>
<dbReference type="PROSITE" id="PS50076">
    <property type="entry name" value="DNAJ_2"/>
    <property type="match status" value="1"/>
</dbReference>
<evidence type="ECO:0000259" key="1">
    <source>
        <dbReference type="PROSITE" id="PS50076"/>
    </source>
</evidence>
<dbReference type="EMBL" id="JARAOO010000004">
    <property type="protein sequence ID" value="KAJ7973367.1"/>
    <property type="molecule type" value="Genomic_DNA"/>
</dbReference>
<dbReference type="AlphaFoldDB" id="A0AAD7Q1X9"/>
<dbReference type="Proteomes" id="UP001163823">
    <property type="component" value="Chromosome 4"/>
</dbReference>
<dbReference type="SMART" id="SM00271">
    <property type="entry name" value="DnaJ"/>
    <property type="match status" value="1"/>
</dbReference>
<dbReference type="InterPro" id="IPR036869">
    <property type="entry name" value="J_dom_sf"/>
</dbReference>
<dbReference type="InterPro" id="IPR001623">
    <property type="entry name" value="DnaJ_domain"/>
</dbReference>
<protein>
    <submittedName>
        <fullName evidence="2">Chaperone protein DnaJ</fullName>
    </submittedName>
</protein>
<dbReference type="PANTHER" id="PTHR45295:SF3">
    <property type="entry name" value="CHAPERONE DNAJ-DOMAIN SUPERFAMILY PROTEIN"/>
    <property type="match status" value="1"/>
</dbReference>
<dbReference type="SUPFAM" id="SSF46565">
    <property type="entry name" value="Chaperone J-domain"/>
    <property type="match status" value="1"/>
</dbReference>
<keyword evidence="3" id="KW-1185">Reference proteome</keyword>
<dbReference type="Pfam" id="PF13370">
    <property type="entry name" value="Fer4_13"/>
    <property type="match status" value="1"/>
</dbReference>
<dbReference type="Gene3D" id="3.30.70.20">
    <property type="match status" value="1"/>
</dbReference>
<name>A0AAD7Q1X9_QUISA</name>
<reference evidence="2" key="1">
    <citation type="journal article" date="2023" name="Science">
        <title>Elucidation of the pathway for biosynthesis of saponin adjuvants from the soapbark tree.</title>
        <authorList>
            <person name="Reed J."/>
            <person name="Orme A."/>
            <person name="El-Demerdash A."/>
            <person name="Owen C."/>
            <person name="Martin L.B.B."/>
            <person name="Misra R.C."/>
            <person name="Kikuchi S."/>
            <person name="Rejzek M."/>
            <person name="Martin A.C."/>
            <person name="Harkess A."/>
            <person name="Leebens-Mack J."/>
            <person name="Louveau T."/>
            <person name="Stephenson M.J."/>
            <person name="Osbourn A."/>
        </authorList>
    </citation>
    <scope>NUCLEOTIDE SEQUENCE</scope>
    <source>
        <strain evidence="2">S10</strain>
    </source>
</reference>
<feature type="domain" description="J" evidence="1">
    <location>
        <begin position="60"/>
        <end position="130"/>
    </location>
</feature>
<dbReference type="Pfam" id="PF00226">
    <property type="entry name" value="DnaJ"/>
    <property type="match status" value="1"/>
</dbReference>
<organism evidence="2 3">
    <name type="scientific">Quillaja saponaria</name>
    <name type="common">Soap bark tree</name>
    <dbReference type="NCBI Taxonomy" id="32244"/>
    <lineage>
        <taxon>Eukaryota</taxon>
        <taxon>Viridiplantae</taxon>
        <taxon>Streptophyta</taxon>
        <taxon>Embryophyta</taxon>
        <taxon>Tracheophyta</taxon>
        <taxon>Spermatophyta</taxon>
        <taxon>Magnoliopsida</taxon>
        <taxon>eudicotyledons</taxon>
        <taxon>Gunneridae</taxon>
        <taxon>Pentapetalae</taxon>
        <taxon>rosids</taxon>
        <taxon>fabids</taxon>
        <taxon>Fabales</taxon>
        <taxon>Quillajaceae</taxon>
        <taxon>Quillaja</taxon>
    </lineage>
</organism>
<dbReference type="Gene3D" id="1.10.287.110">
    <property type="entry name" value="DnaJ domain"/>
    <property type="match status" value="1"/>
</dbReference>
<evidence type="ECO:0000313" key="3">
    <source>
        <dbReference type="Proteomes" id="UP001163823"/>
    </source>
</evidence>
<dbReference type="PANTHER" id="PTHR45295">
    <property type="entry name" value="CHAPERONE PROTEIN DNAJ C76, CHLOROPLASTIC"/>
    <property type="match status" value="1"/>
</dbReference>
<dbReference type="CDD" id="cd06257">
    <property type="entry name" value="DnaJ"/>
    <property type="match status" value="1"/>
</dbReference>
<sequence>MECSRLSGLIPWVFPYRKTVTNLNCHSFPFTTKTPIGVSTQSRLNCREPDRDDAPLSSTSAYAVLGVEPHCSIDELKAAFRAKVKQFHPDVNRDGGDSDTMIRRVIQAYEILSNYSRSEIIERECLDPFDRPKCEAFDIYVNEVLCVGKGCSNSCVERAPHAFRYASSTGTARATSQGHGEDYQVQLAVGQCPRSCIHYVTPSQRIILEELLDSILNVPYDTSAEAELLYSLIVKAKFENNRFQKPKKQPKTSGQHVDWF</sequence>
<dbReference type="KEGG" id="qsa:O6P43_011116"/>
<comment type="caution">
    <text evidence="2">The sequence shown here is derived from an EMBL/GenBank/DDBJ whole genome shotgun (WGS) entry which is preliminary data.</text>
</comment>
<gene>
    <name evidence="2" type="ORF">O6P43_011116</name>
</gene>